<dbReference type="Proteomes" id="UP001162483">
    <property type="component" value="Unassembled WGS sequence"/>
</dbReference>
<organism evidence="1 2">
    <name type="scientific">Staurois parvus</name>
    <dbReference type="NCBI Taxonomy" id="386267"/>
    <lineage>
        <taxon>Eukaryota</taxon>
        <taxon>Metazoa</taxon>
        <taxon>Chordata</taxon>
        <taxon>Craniata</taxon>
        <taxon>Vertebrata</taxon>
        <taxon>Euteleostomi</taxon>
        <taxon>Amphibia</taxon>
        <taxon>Batrachia</taxon>
        <taxon>Anura</taxon>
        <taxon>Neobatrachia</taxon>
        <taxon>Ranoidea</taxon>
        <taxon>Ranidae</taxon>
        <taxon>Staurois</taxon>
    </lineage>
</organism>
<evidence type="ECO:0000313" key="2">
    <source>
        <dbReference type="Proteomes" id="UP001162483"/>
    </source>
</evidence>
<keyword evidence="2" id="KW-1185">Reference proteome</keyword>
<dbReference type="EMBL" id="CATNWA010004835">
    <property type="protein sequence ID" value="CAI9548774.1"/>
    <property type="molecule type" value="Genomic_DNA"/>
</dbReference>
<sequence>DFAFRGERPVINNTGLSSVSSCTLLCMALHSRAYKAVCLLKHTQSLRSKTAHCTQ</sequence>
<name>A0ABN9BMB0_9NEOB</name>
<feature type="non-terminal residue" evidence="1">
    <location>
        <position position="1"/>
    </location>
</feature>
<protein>
    <recommendedName>
        <fullName evidence="3">Glyceraldehyde-3-phosphate dehydrogenase</fullName>
    </recommendedName>
</protein>
<accession>A0ABN9BMB0</accession>
<evidence type="ECO:0008006" key="3">
    <source>
        <dbReference type="Google" id="ProtNLM"/>
    </source>
</evidence>
<comment type="caution">
    <text evidence="1">The sequence shown here is derived from an EMBL/GenBank/DDBJ whole genome shotgun (WGS) entry which is preliminary data.</text>
</comment>
<reference evidence="1" key="1">
    <citation type="submission" date="2023-05" db="EMBL/GenBank/DDBJ databases">
        <authorList>
            <person name="Stuckert A."/>
        </authorList>
    </citation>
    <scope>NUCLEOTIDE SEQUENCE</scope>
</reference>
<proteinExistence type="predicted"/>
<evidence type="ECO:0000313" key="1">
    <source>
        <dbReference type="EMBL" id="CAI9548774.1"/>
    </source>
</evidence>
<gene>
    <name evidence="1" type="ORF">SPARVUS_LOCUS3220409</name>
</gene>